<comment type="caution">
    <text evidence="2">The sequence shown here is derived from an EMBL/GenBank/DDBJ whole genome shotgun (WGS) entry which is preliminary data.</text>
</comment>
<gene>
    <name evidence="2" type="ORF">SNAT2548_LOCUS21819</name>
</gene>
<evidence type="ECO:0008006" key="4">
    <source>
        <dbReference type="Google" id="ProtNLM"/>
    </source>
</evidence>
<evidence type="ECO:0000313" key="2">
    <source>
        <dbReference type="EMBL" id="CAE7400851.1"/>
    </source>
</evidence>
<dbReference type="Pfam" id="PF13489">
    <property type="entry name" value="Methyltransf_23"/>
    <property type="match status" value="1"/>
</dbReference>
<evidence type="ECO:0000313" key="3">
    <source>
        <dbReference type="Proteomes" id="UP000604046"/>
    </source>
</evidence>
<dbReference type="EMBL" id="CAJNDS010002264">
    <property type="protein sequence ID" value="CAE7400851.1"/>
    <property type="molecule type" value="Genomic_DNA"/>
</dbReference>
<dbReference type="Gene3D" id="3.40.50.150">
    <property type="entry name" value="Vaccinia Virus protein VP39"/>
    <property type="match status" value="1"/>
</dbReference>
<dbReference type="OrthoDB" id="506498at2759"/>
<feature type="chain" id="PRO_5032356021" description="Methyltransferase type 11 domain-containing protein" evidence="1">
    <location>
        <begin position="19"/>
        <end position="372"/>
    </location>
</feature>
<name>A0A812QRT0_9DINO</name>
<accession>A0A812QRT0</accession>
<protein>
    <recommendedName>
        <fullName evidence="4">Methyltransferase type 11 domain-containing protein</fullName>
    </recommendedName>
</protein>
<keyword evidence="1" id="KW-0732">Signal</keyword>
<dbReference type="InterPro" id="IPR029063">
    <property type="entry name" value="SAM-dependent_MTases_sf"/>
</dbReference>
<sequence length="372" mass="41776">MWLWLTLLAPALLDASNANERNLWAALKHVTGLTDTELSHFADELLSLHPPSQKSLWQAKVHCTLGTCAPETTSRLIAALGEGGLLPSRTFELFPGDPLYEFWKESDKQEFHSWVDGEASEEETIDSLIPEGQPLASGRIQAADFTWKAKKLVSKLLGPAKATFGALGRCLEWDTPFYTIKAFGPLCFRHDVLQYADPRIGRPEKMQTYLKGTRVMALDVLHPPSWMPTDYGLVVCFFVLEHVPDPHQAARGIAQLLSPGGFLLLGAPFIDGVHGCPDDFFRYTPHGLRKVAEGAKLEVLLEFSPGKPVAAAGDFIGMRSSYWRTEDLLQFSDTHPMNVFLLARKPMLPRQRRAWTQWTQRNHSEWAQETKQ</sequence>
<evidence type="ECO:0000256" key="1">
    <source>
        <dbReference type="SAM" id="SignalP"/>
    </source>
</evidence>
<proteinExistence type="predicted"/>
<keyword evidence="3" id="KW-1185">Reference proteome</keyword>
<reference evidence="2" key="1">
    <citation type="submission" date="2021-02" db="EMBL/GenBank/DDBJ databases">
        <authorList>
            <person name="Dougan E. K."/>
            <person name="Rhodes N."/>
            <person name="Thang M."/>
            <person name="Chan C."/>
        </authorList>
    </citation>
    <scope>NUCLEOTIDE SEQUENCE</scope>
</reference>
<dbReference type="Proteomes" id="UP000604046">
    <property type="component" value="Unassembled WGS sequence"/>
</dbReference>
<dbReference type="AlphaFoldDB" id="A0A812QRT0"/>
<dbReference type="SUPFAM" id="SSF53335">
    <property type="entry name" value="S-adenosyl-L-methionine-dependent methyltransferases"/>
    <property type="match status" value="1"/>
</dbReference>
<feature type="signal peptide" evidence="1">
    <location>
        <begin position="1"/>
        <end position="18"/>
    </location>
</feature>
<organism evidence="2 3">
    <name type="scientific">Symbiodinium natans</name>
    <dbReference type="NCBI Taxonomy" id="878477"/>
    <lineage>
        <taxon>Eukaryota</taxon>
        <taxon>Sar</taxon>
        <taxon>Alveolata</taxon>
        <taxon>Dinophyceae</taxon>
        <taxon>Suessiales</taxon>
        <taxon>Symbiodiniaceae</taxon>
        <taxon>Symbiodinium</taxon>
    </lineage>
</organism>